<name>A0A1G8LXB0_9MICC</name>
<accession>A0A1G8LXB0</accession>
<dbReference type="STRING" id="1045773.SAMN05216555_103202"/>
<gene>
    <name evidence="1" type="ORF">SAMN05216555_103202</name>
</gene>
<reference evidence="2" key="1">
    <citation type="submission" date="2016-10" db="EMBL/GenBank/DDBJ databases">
        <authorList>
            <person name="Varghese N."/>
            <person name="Submissions S."/>
        </authorList>
    </citation>
    <scope>NUCLEOTIDE SEQUENCE [LARGE SCALE GENOMIC DNA]</scope>
    <source>
        <strain evidence="2">CGMCC 1.10783</strain>
    </source>
</reference>
<dbReference type="AlphaFoldDB" id="A0A1G8LXB0"/>
<organism evidence="1 2">
    <name type="scientific">Arthrobacter cupressi</name>
    <dbReference type="NCBI Taxonomy" id="1045773"/>
    <lineage>
        <taxon>Bacteria</taxon>
        <taxon>Bacillati</taxon>
        <taxon>Actinomycetota</taxon>
        <taxon>Actinomycetes</taxon>
        <taxon>Micrococcales</taxon>
        <taxon>Micrococcaceae</taxon>
        <taxon>Arthrobacter</taxon>
    </lineage>
</organism>
<evidence type="ECO:0000313" key="1">
    <source>
        <dbReference type="EMBL" id="SDI60308.1"/>
    </source>
</evidence>
<sequence length="46" mass="5142">MSASYSDETKEDTQEVSMRALLEEEFKSVFGGTKPVTVPWAGLIYI</sequence>
<dbReference type="Proteomes" id="UP000182130">
    <property type="component" value="Unassembled WGS sequence"/>
</dbReference>
<proteinExistence type="predicted"/>
<dbReference type="EMBL" id="FNEI01000003">
    <property type="protein sequence ID" value="SDI60308.1"/>
    <property type="molecule type" value="Genomic_DNA"/>
</dbReference>
<evidence type="ECO:0000313" key="2">
    <source>
        <dbReference type="Proteomes" id="UP000182130"/>
    </source>
</evidence>
<dbReference type="RefSeq" id="WP_175453496.1">
    <property type="nucleotide sequence ID" value="NZ_FNEI01000003.1"/>
</dbReference>
<keyword evidence="2" id="KW-1185">Reference proteome</keyword>
<protein>
    <submittedName>
        <fullName evidence="1">Uncharacterized protein</fullName>
    </submittedName>
</protein>